<gene>
    <name evidence="2" type="ORF">HMPREF0520_1033</name>
</gene>
<reference evidence="2 3" key="1">
    <citation type="submission" date="2009-09" db="EMBL/GenBank/DDBJ databases">
        <authorList>
            <person name="Qin X."/>
            <person name="Bachman B."/>
            <person name="Battles P."/>
            <person name="Bell A."/>
            <person name="Bess C."/>
            <person name="Bickham C."/>
            <person name="Chaboub L."/>
            <person name="Chen D."/>
            <person name="Coyle M."/>
            <person name="Deiros D.R."/>
            <person name="Dinh H."/>
            <person name="Forbes L."/>
            <person name="Fowler G."/>
            <person name="Francisco L."/>
            <person name="Fu Q."/>
            <person name="Gubbala S."/>
            <person name="Hale W."/>
            <person name="Han Y."/>
            <person name="Hemphill L."/>
            <person name="Highlander S.K."/>
            <person name="Hirani K."/>
            <person name="Hogues M."/>
            <person name="Jackson L."/>
            <person name="Jakkamsetti A."/>
            <person name="Javaid M."/>
            <person name="Jiang H."/>
            <person name="Korchina V."/>
            <person name="Kovar C."/>
            <person name="Lara F."/>
            <person name="Lee S."/>
            <person name="Mata R."/>
            <person name="Mathew T."/>
            <person name="Moen C."/>
            <person name="Morales K."/>
            <person name="Munidasa M."/>
            <person name="Nazareth L."/>
            <person name="Ngo R."/>
            <person name="Nguyen L."/>
            <person name="Okwuonu G."/>
            <person name="Ongeri F."/>
            <person name="Patil S."/>
            <person name="Petrosino J."/>
            <person name="Pham C."/>
            <person name="Pham P."/>
            <person name="Pu L.-L."/>
            <person name="Puazo M."/>
            <person name="Raj R."/>
            <person name="Reid J."/>
            <person name="Rouhana J."/>
            <person name="Saada N."/>
            <person name="Shang Y."/>
            <person name="Simmons D."/>
            <person name="Thornton R."/>
            <person name="Warren J."/>
            <person name="Weissenberger G."/>
            <person name="Zhang J."/>
            <person name="Zhang L."/>
            <person name="Zhou C."/>
            <person name="Zhu D."/>
            <person name="Muzny D."/>
            <person name="Worley K."/>
            <person name="Gibbs R."/>
        </authorList>
    </citation>
    <scope>NUCLEOTIDE SEQUENCE [LARGE SCALE GENOMIC DNA]</scope>
    <source>
        <strain evidence="2 3">DSM 13335</strain>
    </source>
</reference>
<dbReference type="Pfam" id="PF03780">
    <property type="entry name" value="Asp23"/>
    <property type="match status" value="1"/>
</dbReference>
<dbReference type="PANTHER" id="PTHR34297">
    <property type="entry name" value="HYPOTHETICAL CYTOSOLIC PROTEIN-RELATED"/>
    <property type="match status" value="1"/>
</dbReference>
<evidence type="ECO:0008006" key="4">
    <source>
        <dbReference type="Google" id="ProtNLM"/>
    </source>
</evidence>
<evidence type="ECO:0000313" key="3">
    <source>
        <dbReference type="Proteomes" id="UP000004115"/>
    </source>
</evidence>
<comment type="similarity">
    <text evidence="1">Belongs to the asp23 family.</text>
</comment>
<evidence type="ECO:0000313" key="2">
    <source>
        <dbReference type="EMBL" id="EEW51536.1"/>
    </source>
</evidence>
<dbReference type="Proteomes" id="UP000004115">
    <property type="component" value="Unassembled WGS sequence"/>
</dbReference>
<dbReference type="PANTHER" id="PTHR34297:SF2">
    <property type="entry name" value="ASP23_GLS24 FAMILY ENVELOPE STRESS RESPONSE PROTEIN"/>
    <property type="match status" value="1"/>
</dbReference>
<dbReference type="HOGENOM" id="CLU_113198_2_0_9"/>
<dbReference type="AlphaFoldDB" id="C8PD63"/>
<sequence>MLKWLSKYILQKWRKKMAVKIKTKYGLVDISSNVISTVVGGAATTNYGVVGMASKNALRDGAFAILNKENYRKGVVVKIDDNQIVVDVYIIVGYGLKISEVSRNVQDSVKYNLENLLGIKAKTVNVVVQGVKVLD</sequence>
<evidence type="ECO:0000256" key="1">
    <source>
        <dbReference type="ARBA" id="ARBA00005721"/>
    </source>
</evidence>
<protein>
    <recommendedName>
        <fullName evidence="4">Asp23/Gls24 family envelope stress response protein</fullName>
    </recommendedName>
</protein>
<dbReference type="EMBL" id="ACLN01000015">
    <property type="protein sequence ID" value="EEW51536.1"/>
    <property type="molecule type" value="Genomic_DNA"/>
</dbReference>
<accession>C8PD63</accession>
<keyword evidence="3" id="KW-1185">Reference proteome</keyword>
<organism evidence="2 3">
    <name type="scientific">Lactobacillus iners DSM 13335</name>
    <dbReference type="NCBI Taxonomy" id="525328"/>
    <lineage>
        <taxon>Bacteria</taxon>
        <taxon>Bacillati</taxon>
        <taxon>Bacillota</taxon>
        <taxon>Bacilli</taxon>
        <taxon>Lactobacillales</taxon>
        <taxon>Lactobacillaceae</taxon>
        <taxon>Lactobacillus</taxon>
    </lineage>
</organism>
<proteinExistence type="inferred from homology"/>
<comment type="caution">
    <text evidence="2">The sequence shown here is derived from an EMBL/GenBank/DDBJ whole genome shotgun (WGS) entry which is preliminary data.</text>
</comment>
<name>C8PD63_9LACO</name>
<dbReference type="InterPro" id="IPR005531">
    <property type="entry name" value="Asp23"/>
</dbReference>